<evidence type="ECO:0000256" key="8">
    <source>
        <dbReference type="ARBA" id="ARBA00023170"/>
    </source>
</evidence>
<dbReference type="InterPro" id="IPR000536">
    <property type="entry name" value="Nucl_hrmn_rcpt_lig-bd"/>
</dbReference>
<keyword evidence="3 10" id="KW-0863">Zinc-finger</keyword>
<evidence type="ECO:0000256" key="2">
    <source>
        <dbReference type="ARBA" id="ARBA00022723"/>
    </source>
</evidence>
<evidence type="ECO:0000256" key="6">
    <source>
        <dbReference type="ARBA" id="ARBA00023125"/>
    </source>
</evidence>
<keyword evidence="8 10" id="KW-0675">Receptor</keyword>
<dbReference type="Pfam" id="PF00104">
    <property type="entry name" value="Hormone_recep"/>
    <property type="match status" value="1"/>
</dbReference>
<dbReference type="InterPro" id="IPR035500">
    <property type="entry name" value="NHR-like_dom_sf"/>
</dbReference>
<evidence type="ECO:0000256" key="7">
    <source>
        <dbReference type="ARBA" id="ARBA00023163"/>
    </source>
</evidence>
<comment type="similarity">
    <text evidence="10">Belongs to the nuclear hormone receptor family.</text>
</comment>
<dbReference type="OrthoDB" id="40902at2759"/>
<dbReference type="PRINTS" id="PR00047">
    <property type="entry name" value="STROIDFINGER"/>
</dbReference>
<dbReference type="PROSITE" id="PS00031">
    <property type="entry name" value="NUCLEAR_REC_DBD_1"/>
    <property type="match status" value="1"/>
</dbReference>
<dbReference type="InterPro" id="IPR001723">
    <property type="entry name" value="Nuclear_hrmn_rcpt"/>
</dbReference>
<sequence length="485" mass="54874">MKMDVERSFDLSVNSDKMHSLCLAVEICVVCGDRASGRHYGAISCEGCKGFFKRSIRKQLGYQCRGSKNCEVTKHHRNRCQYCRLQKCLNMGMRSDSVQHERKPISDKKEFSQDSNVSNYSNNKLFIRKDLQFSNYQSAGGFNLSNFGMMSPLGFGLSFDDVVSRQSSPAADEESSLDSGSREEDFVDAFWNVQDKSVINSALDTMAKVIKKNVNDEEANTSENEDEGVVSEDPLLWPALVPFVLYAPNSSPFSKYVVTYYMCECASRLLFLTVHWVQNFPAFKKLSFNTQVALLKHAWPELFFLGLVQCSQKISLSTILSSIVNHLHISVTLEKISASRVKQVSDHICLLQDYISGMSSMSVNDHEFAYLKLISLFSSDHPDIGNRLSICKLQEKAFQELREYVRASSPSDEDRFPKLLLKLPPLRTLNPQVMEELFFAGLIGFIQIDNIIPHILQMDSTDPNKLNQLSAGLGPLKFELNNDKY</sequence>
<dbReference type="GO" id="GO:0008270">
    <property type="term" value="F:zinc ion binding"/>
    <property type="evidence" value="ECO:0007669"/>
    <property type="project" value="UniProtKB-KW"/>
</dbReference>
<evidence type="ECO:0000313" key="14">
    <source>
        <dbReference type="EMBL" id="QJD20727.1"/>
    </source>
</evidence>
<dbReference type="Gene3D" id="1.10.565.10">
    <property type="entry name" value="Retinoid X Receptor"/>
    <property type="match status" value="1"/>
</dbReference>
<dbReference type="GO" id="GO:0043565">
    <property type="term" value="F:sequence-specific DNA binding"/>
    <property type="evidence" value="ECO:0007669"/>
    <property type="project" value="InterPro"/>
</dbReference>
<evidence type="ECO:0000256" key="1">
    <source>
        <dbReference type="ARBA" id="ARBA00004123"/>
    </source>
</evidence>
<dbReference type="AlphaFoldDB" id="A0A6M3RG58"/>
<name>A0A6M3RG58_BEMTA</name>
<evidence type="ECO:0000256" key="9">
    <source>
        <dbReference type="ARBA" id="ARBA00023242"/>
    </source>
</evidence>
<evidence type="ECO:0000256" key="4">
    <source>
        <dbReference type="ARBA" id="ARBA00022833"/>
    </source>
</evidence>
<keyword evidence="5 10" id="KW-0805">Transcription regulation</keyword>
<keyword evidence="7 10" id="KW-0804">Transcription</keyword>
<protein>
    <submittedName>
        <fullName evidence="14">HR78</fullName>
    </submittedName>
</protein>
<dbReference type="InterPro" id="IPR050274">
    <property type="entry name" value="Nuclear_hormone_rcpt_NR2"/>
</dbReference>
<evidence type="ECO:0000256" key="5">
    <source>
        <dbReference type="ARBA" id="ARBA00023015"/>
    </source>
</evidence>
<organism evidence="14">
    <name type="scientific">Bemisia tabaci</name>
    <name type="common">Sweetpotato whitefly</name>
    <name type="synonym">Aleurodes tabaci</name>
    <dbReference type="NCBI Taxonomy" id="7038"/>
    <lineage>
        <taxon>Eukaryota</taxon>
        <taxon>Metazoa</taxon>
        <taxon>Ecdysozoa</taxon>
        <taxon>Arthropoda</taxon>
        <taxon>Hexapoda</taxon>
        <taxon>Insecta</taxon>
        <taxon>Pterygota</taxon>
        <taxon>Neoptera</taxon>
        <taxon>Paraneoptera</taxon>
        <taxon>Hemiptera</taxon>
        <taxon>Sternorrhyncha</taxon>
        <taxon>Aleyrodoidea</taxon>
        <taxon>Aleyrodidae</taxon>
        <taxon>Aleyrodinae</taxon>
        <taxon>Bemisia</taxon>
    </lineage>
</organism>
<feature type="domain" description="NR LBD" evidence="12">
    <location>
        <begin position="205"/>
        <end position="459"/>
    </location>
</feature>
<dbReference type="FunFam" id="1.10.565.10:FF:000041">
    <property type="entry name" value="Nuclear hormone receptor HR78"/>
    <property type="match status" value="1"/>
</dbReference>
<keyword evidence="9 10" id="KW-0539">Nucleus</keyword>
<dbReference type="Pfam" id="PF00105">
    <property type="entry name" value="zf-C4"/>
    <property type="match status" value="1"/>
</dbReference>
<evidence type="ECO:0000259" key="11">
    <source>
        <dbReference type="PROSITE" id="PS51030"/>
    </source>
</evidence>
<dbReference type="PROSITE" id="PS51030">
    <property type="entry name" value="NUCLEAR_REC_DBD_2"/>
    <property type="match status" value="1"/>
</dbReference>
<dbReference type="Proteomes" id="UP001152759">
    <property type="component" value="Chromosome 8"/>
</dbReference>
<reference evidence="13" key="2">
    <citation type="submission" date="2021-12" db="EMBL/GenBank/DDBJ databases">
        <authorList>
            <person name="King R."/>
        </authorList>
    </citation>
    <scope>NUCLEOTIDE SEQUENCE</scope>
</reference>
<proteinExistence type="evidence at transcript level"/>
<dbReference type="EMBL" id="MK642613">
    <property type="protein sequence ID" value="QJD20727.1"/>
    <property type="molecule type" value="mRNA"/>
</dbReference>
<dbReference type="InterPro" id="IPR013088">
    <property type="entry name" value="Znf_NHR/GATA"/>
</dbReference>
<keyword evidence="2 10" id="KW-0479">Metal-binding</keyword>
<evidence type="ECO:0000256" key="10">
    <source>
        <dbReference type="RuleBase" id="RU004334"/>
    </source>
</evidence>
<dbReference type="SUPFAM" id="SSF48508">
    <property type="entry name" value="Nuclear receptor ligand-binding domain"/>
    <property type="match status" value="1"/>
</dbReference>
<reference evidence="14" key="1">
    <citation type="journal article" date="2020" name="Pest Manag. Sci.">
        <title>Genome-wide identification and analysis of nuclear receptors genes for lethal screening against Bemisia tabaci Q.</title>
        <authorList>
            <person name="He C."/>
            <person name="Liu S."/>
            <person name="Liang J."/>
            <person name="Zeng Y."/>
            <person name="Wang S."/>
            <person name="Wu Q."/>
            <person name="Xie W."/>
            <person name="Zhang Y."/>
        </authorList>
    </citation>
    <scope>NUCLEOTIDE SEQUENCE</scope>
</reference>
<evidence type="ECO:0000313" key="15">
    <source>
        <dbReference type="Proteomes" id="UP001152759"/>
    </source>
</evidence>
<keyword evidence="15" id="KW-1185">Reference proteome</keyword>
<evidence type="ECO:0000313" key="13">
    <source>
        <dbReference type="EMBL" id="CAH0394242.1"/>
    </source>
</evidence>
<dbReference type="SMART" id="SM00430">
    <property type="entry name" value="HOLI"/>
    <property type="match status" value="1"/>
</dbReference>
<keyword evidence="4 10" id="KW-0862">Zinc</keyword>
<keyword evidence="6 10" id="KW-0238">DNA-binding</keyword>
<dbReference type="GO" id="GO:0005634">
    <property type="term" value="C:nucleus"/>
    <property type="evidence" value="ECO:0007669"/>
    <property type="project" value="UniProtKB-SubCell"/>
</dbReference>
<accession>A0A6M3RG58</accession>
<dbReference type="Gene3D" id="3.30.50.10">
    <property type="entry name" value="Erythroid Transcription Factor GATA-1, subunit A"/>
    <property type="match status" value="1"/>
</dbReference>
<dbReference type="PRINTS" id="PR00398">
    <property type="entry name" value="STRDHORMONER"/>
</dbReference>
<feature type="non-terminal residue" evidence="14">
    <location>
        <position position="485"/>
    </location>
</feature>
<dbReference type="SUPFAM" id="SSF57716">
    <property type="entry name" value="Glucocorticoid receptor-like (DNA-binding domain)"/>
    <property type="match status" value="1"/>
</dbReference>
<feature type="domain" description="Nuclear receptor" evidence="11">
    <location>
        <begin position="25"/>
        <end position="100"/>
    </location>
</feature>
<dbReference type="InterPro" id="IPR001628">
    <property type="entry name" value="Znf_hrmn_rcpt"/>
</dbReference>
<dbReference type="EMBL" id="OU963869">
    <property type="protein sequence ID" value="CAH0394242.1"/>
    <property type="molecule type" value="Genomic_DNA"/>
</dbReference>
<dbReference type="FunFam" id="3.30.50.10:FF:000015">
    <property type="entry name" value="Nuclear receptor subfamily 2, group C, member 1"/>
    <property type="match status" value="1"/>
</dbReference>
<comment type="subcellular location">
    <subcellularLocation>
        <location evidence="1 10">Nucleus</location>
    </subcellularLocation>
</comment>
<evidence type="ECO:0000256" key="3">
    <source>
        <dbReference type="ARBA" id="ARBA00022771"/>
    </source>
</evidence>
<dbReference type="GO" id="GO:0003700">
    <property type="term" value="F:DNA-binding transcription factor activity"/>
    <property type="evidence" value="ECO:0007669"/>
    <property type="project" value="InterPro"/>
</dbReference>
<dbReference type="KEGG" id="btab:109035170"/>
<gene>
    <name evidence="13" type="ORF">BEMITA_LOCUS12565</name>
</gene>
<dbReference type="PROSITE" id="PS51843">
    <property type="entry name" value="NR_LBD"/>
    <property type="match status" value="1"/>
</dbReference>
<evidence type="ECO:0000259" key="12">
    <source>
        <dbReference type="PROSITE" id="PS51843"/>
    </source>
</evidence>
<dbReference type="SMART" id="SM00399">
    <property type="entry name" value="ZnF_C4"/>
    <property type="match status" value="1"/>
</dbReference>
<dbReference type="PANTHER" id="PTHR24083">
    <property type="entry name" value="NUCLEAR HORMONE RECEPTOR"/>
    <property type="match status" value="1"/>
</dbReference>